<sequence length="186" mass="20116">MYKFVALLAFVALAHGMVRREAPAGSTQLQDLEKHAQEFQKEFSKQLNSLASSKNTQELQKALKDGSDSVLQQISVLSSSLQSALVDANGKAKEALEKTRAELQKTAEQLRAAHPDVEAKAHELRDTLVAAVQGAAGHSERLAKEVAANLDTANQKLAPKIKEAYEAFAKNAAEVQKKIAEAANKQ</sequence>
<dbReference type="GO" id="GO:0006869">
    <property type="term" value="P:lipid transport"/>
    <property type="evidence" value="ECO:0007669"/>
    <property type="project" value="InterPro"/>
</dbReference>
<name>A0A8S4FDP1_PLUXY</name>
<comment type="caution">
    <text evidence="1">The sequence shown here is derived from an EMBL/GenBank/DDBJ whole genome shotgun (WGS) entry which is preliminary data.</text>
</comment>
<accession>A0A8S4FDP1</accession>
<dbReference type="GO" id="GO:0008289">
    <property type="term" value="F:lipid binding"/>
    <property type="evidence" value="ECO:0007669"/>
    <property type="project" value="InterPro"/>
</dbReference>
<dbReference type="GO" id="GO:0005576">
    <property type="term" value="C:extracellular region"/>
    <property type="evidence" value="ECO:0007669"/>
    <property type="project" value="InterPro"/>
</dbReference>
<dbReference type="SUPFAM" id="SSF47857">
    <property type="entry name" value="Apolipophorin-III"/>
    <property type="match status" value="1"/>
</dbReference>
<keyword evidence="2" id="KW-1185">Reference proteome</keyword>
<evidence type="ECO:0000313" key="2">
    <source>
        <dbReference type="Proteomes" id="UP000653454"/>
    </source>
</evidence>
<dbReference type="EMBL" id="CAJHNJ030000032">
    <property type="protein sequence ID" value="CAG9126579.1"/>
    <property type="molecule type" value="Genomic_DNA"/>
</dbReference>
<gene>
    <name evidence="1" type="ORF">PLXY2_LOCUS8640</name>
</gene>
<evidence type="ECO:0000313" key="1">
    <source>
        <dbReference type="EMBL" id="CAG9126579.1"/>
    </source>
</evidence>
<dbReference type="Gene3D" id="1.20.120.20">
    <property type="entry name" value="Apolipoprotein"/>
    <property type="match status" value="1"/>
</dbReference>
<dbReference type="InterPro" id="IPR010009">
    <property type="entry name" value="ApoLp-III"/>
</dbReference>
<dbReference type="Pfam" id="PF07464">
    <property type="entry name" value="ApoLp-III"/>
    <property type="match status" value="1"/>
</dbReference>
<dbReference type="CDD" id="cd13769">
    <property type="entry name" value="ApoLp-III_like"/>
    <property type="match status" value="1"/>
</dbReference>
<dbReference type="Proteomes" id="UP000653454">
    <property type="component" value="Unassembled WGS sequence"/>
</dbReference>
<protein>
    <submittedName>
        <fullName evidence="1">(diamondback moth) hypothetical protein</fullName>
    </submittedName>
</protein>
<reference evidence="1" key="1">
    <citation type="submission" date="2020-11" db="EMBL/GenBank/DDBJ databases">
        <authorList>
            <person name="Whiteford S."/>
        </authorList>
    </citation>
    <scope>NUCLEOTIDE SEQUENCE</scope>
</reference>
<proteinExistence type="predicted"/>
<organism evidence="1 2">
    <name type="scientific">Plutella xylostella</name>
    <name type="common">Diamondback moth</name>
    <name type="synonym">Plutella maculipennis</name>
    <dbReference type="NCBI Taxonomy" id="51655"/>
    <lineage>
        <taxon>Eukaryota</taxon>
        <taxon>Metazoa</taxon>
        <taxon>Ecdysozoa</taxon>
        <taxon>Arthropoda</taxon>
        <taxon>Hexapoda</taxon>
        <taxon>Insecta</taxon>
        <taxon>Pterygota</taxon>
        <taxon>Neoptera</taxon>
        <taxon>Endopterygota</taxon>
        <taxon>Lepidoptera</taxon>
        <taxon>Glossata</taxon>
        <taxon>Ditrysia</taxon>
        <taxon>Yponomeutoidea</taxon>
        <taxon>Plutellidae</taxon>
        <taxon>Plutella</taxon>
    </lineage>
</organism>
<dbReference type="AlphaFoldDB" id="A0A8S4FDP1"/>